<keyword evidence="2 11" id="KW-0547">Nucleotide-binding</keyword>
<dbReference type="NCBIfam" id="TIGR01447">
    <property type="entry name" value="recD"/>
    <property type="match status" value="1"/>
</dbReference>
<dbReference type="GO" id="GO:0016887">
    <property type="term" value="F:ATP hydrolysis activity"/>
    <property type="evidence" value="ECO:0007669"/>
    <property type="project" value="RHEA"/>
</dbReference>
<comment type="catalytic activity">
    <reaction evidence="11">
        <text>ATP + H2O = ADP + phosphate + H(+)</text>
        <dbReference type="Rhea" id="RHEA:13065"/>
        <dbReference type="ChEBI" id="CHEBI:15377"/>
        <dbReference type="ChEBI" id="CHEBI:15378"/>
        <dbReference type="ChEBI" id="CHEBI:30616"/>
        <dbReference type="ChEBI" id="CHEBI:43474"/>
        <dbReference type="ChEBI" id="CHEBI:456216"/>
        <dbReference type="EC" id="5.6.2.3"/>
    </reaction>
</comment>
<dbReference type="PANTHER" id="PTHR43788">
    <property type="entry name" value="DNA2/NAM7 HELICASE FAMILY MEMBER"/>
    <property type="match status" value="1"/>
</dbReference>
<dbReference type="AlphaFoldDB" id="A0A0J5S5L6"/>
<proteinExistence type="inferred from homology"/>
<evidence type="ECO:0000256" key="6">
    <source>
        <dbReference type="ARBA" id="ARBA00022839"/>
    </source>
</evidence>
<dbReference type="GO" id="GO:0005524">
    <property type="term" value="F:ATP binding"/>
    <property type="evidence" value="ECO:0007669"/>
    <property type="project" value="UniProtKB-UniRule"/>
</dbReference>
<organism evidence="14 15">
    <name type="scientific">Muribacter muris</name>
    <dbReference type="NCBI Taxonomy" id="67855"/>
    <lineage>
        <taxon>Bacteria</taxon>
        <taxon>Pseudomonadati</taxon>
        <taxon>Pseudomonadota</taxon>
        <taxon>Gammaproteobacteria</taxon>
        <taxon>Pasteurellales</taxon>
        <taxon>Pasteurellaceae</taxon>
        <taxon>Muribacter</taxon>
    </lineage>
</organism>
<evidence type="ECO:0000256" key="2">
    <source>
        <dbReference type="ARBA" id="ARBA00022741"/>
    </source>
</evidence>
<keyword evidence="7 11" id="KW-0067">ATP-binding</keyword>
<evidence type="ECO:0000256" key="4">
    <source>
        <dbReference type="ARBA" id="ARBA00022801"/>
    </source>
</evidence>
<comment type="subunit">
    <text evidence="11">Heterotrimer of RecB, RecC and RecD. All subunits contribute to DNA-binding.</text>
</comment>
<dbReference type="PANTHER" id="PTHR43788:SF6">
    <property type="entry name" value="DNA HELICASE B"/>
    <property type="match status" value="1"/>
</dbReference>
<dbReference type="GO" id="GO:0000724">
    <property type="term" value="P:double-strand break repair via homologous recombination"/>
    <property type="evidence" value="ECO:0007669"/>
    <property type="project" value="UniProtKB-UniRule"/>
</dbReference>
<evidence type="ECO:0000313" key="15">
    <source>
        <dbReference type="Proteomes" id="UP000036270"/>
    </source>
</evidence>
<dbReference type="CDD" id="cd17933">
    <property type="entry name" value="DEXSc_RecD-like"/>
    <property type="match status" value="1"/>
</dbReference>
<dbReference type="InterPro" id="IPR041851">
    <property type="entry name" value="RecD_N_sf"/>
</dbReference>
<evidence type="ECO:0000259" key="12">
    <source>
        <dbReference type="Pfam" id="PF13538"/>
    </source>
</evidence>
<keyword evidence="1 11" id="KW-0540">Nuclease</keyword>
<dbReference type="RefSeq" id="WP_047976164.1">
    <property type="nucleotide sequence ID" value="NZ_JWIZ01000012.1"/>
</dbReference>
<dbReference type="GO" id="GO:0009338">
    <property type="term" value="C:exodeoxyribonuclease V complex"/>
    <property type="evidence" value="ECO:0007669"/>
    <property type="project" value="InterPro"/>
</dbReference>
<dbReference type="Proteomes" id="UP000036270">
    <property type="component" value="Unassembled WGS sequence"/>
</dbReference>
<dbReference type="Gene3D" id="3.40.50.300">
    <property type="entry name" value="P-loop containing nucleotide triphosphate hydrolases"/>
    <property type="match status" value="3"/>
</dbReference>
<dbReference type="Gene3D" id="1.10.10.1020">
    <property type="entry name" value="RecBCD complex, subunit RecD, N-terminal domain"/>
    <property type="match status" value="1"/>
</dbReference>
<evidence type="ECO:0000256" key="1">
    <source>
        <dbReference type="ARBA" id="ARBA00022722"/>
    </source>
</evidence>
<name>A0A0J5S5L6_9PAST</name>
<dbReference type="Pfam" id="PF13245">
    <property type="entry name" value="AAA_19"/>
    <property type="match status" value="1"/>
</dbReference>
<evidence type="ECO:0000256" key="5">
    <source>
        <dbReference type="ARBA" id="ARBA00022806"/>
    </source>
</evidence>
<evidence type="ECO:0000256" key="3">
    <source>
        <dbReference type="ARBA" id="ARBA00022763"/>
    </source>
</evidence>
<dbReference type="InterPro" id="IPR049550">
    <property type="entry name" value="RecD_N"/>
</dbReference>
<keyword evidence="3 11" id="KW-0227">DNA damage</keyword>
<evidence type="ECO:0000256" key="7">
    <source>
        <dbReference type="ARBA" id="ARBA00022840"/>
    </source>
</evidence>
<evidence type="ECO:0000313" key="14">
    <source>
        <dbReference type="EMBL" id="KMK52137.1"/>
    </source>
</evidence>
<comment type="function">
    <text evidence="11">A helicase/nuclease that prepares dsDNA breaks (DSB) for recombinational DNA repair. Binds to DSBs and unwinds DNA via a highly rapid and processive ATP-dependent bidirectional helicase activity. Unwinds dsDNA until it encounters a Chi (crossover hotspot instigator) sequence from the 3' direction. Cuts ssDNA a few nucleotides 3' to the Chi site. The properties and activities of the enzyme are changed at Chi. The Chi-altered holoenzyme produces a long 3'-ssDNA overhang and facilitates RecA-binding to the ssDNA for homologous DNA recombination and repair. Holoenzyme degrades any linearized DNA that is unable to undergo homologous recombination. In the holoenzyme this subunit has ssDNA-dependent ATPase and 5'-3' helicase activity. When added to pre-assembled RecBC greatly stimulates nuclease activity and augments holoenzyme processivity. Negatively regulates the RecA-loading ability of RecBCD.</text>
</comment>
<dbReference type="GO" id="GO:0003677">
    <property type="term" value="F:DNA binding"/>
    <property type="evidence" value="ECO:0007669"/>
    <property type="project" value="UniProtKB-UniRule"/>
</dbReference>
<dbReference type="SUPFAM" id="SSF52540">
    <property type="entry name" value="P-loop containing nucleoside triphosphate hydrolases"/>
    <property type="match status" value="2"/>
</dbReference>
<keyword evidence="8 11" id="KW-0238">DNA-binding</keyword>
<protein>
    <recommendedName>
        <fullName evidence="11">RecBCD enzyme subunit RecD</fullName>
        <ecNumber evidence="11">5.6.2.3</ecNumber>
    </recommendedName>
    <alternativeName>
        <fullName evidence="11">DNA 5'-3' helicase subunit RecD</fullName>
    </alternativeName>
    <alternativeName>
        <fullName evidence="11">Exonuclease V subunit RecD</fullName>
        <shortName evidence="11">ExoV subunit RecD</shortName>
    </alternativeName>
    <alternativeName>
        <fullName evidence="11">Helicase/nuclease RecBCD subunit RecD</fullName>
    </alternativeName>
</protein>
<evidence type="ECO:0000259" key="13">
    <source>
        <dbReference type="Pfam" id="PF21185"/>
    </source>
</evidence>
<evidence type="ECO:0000256" key="10">
    <source>
        <dbReference type="ARBA" id="ARBA00023235"/>
    </source>
</evidence>
<evidence type="ECO:0000256" key="8">
    <source>
        <dbReference type="ARBA" id="ARBA00023125"/>
    </source>
</evidence>
<dbReference type="Pfam" id="PF21185">
    <property type="entry name" value="RecD_N"/>
    <property type="match status" value="1"/>
</dbReference>
<dbReference type="InterPro" id="IPR050534">
    <property type="entry name" value="Coronavir_polyprotein_1ab"/>
</dbReference>
<dbReference type="GO" id="GO:0043139">
    <property type="term" value="F:5'-3' DNA helicase activity"/>
    <property type="evidence" value="ECO:0007669"/>
    <property type="project" value="UniProtKB-UniRule"/>
</dbReference>
<comment type="miscellaneous">
    <text evidence="11">In the RecBCD complex, RecB has a slow 3'-5' helicase, an exonuclease activity and loads RecA onto ssDNA, RecD has a fast 5'-3' helicase activity, while RecC stimulates the ATPase and processivity of the RecB helicase and contributes to recognition of the Chi site.</text>
</comment>
<reference evidence="14 15" key="1">
    <citation type="submission" date="2014-12" db="EMBL/GenBank/DDBJ databases">
        <title>Reclassification of Actinobacillus muris as Muribacter muris.</title>
        <authorList>
            <person name="Christensen H."/>
            <person name="Nicklas W."/>
            <person name="Bisgaard M."/>
        </authorList>
    </citation>
    <scope>NUCLEOTIDE SEQUENCE [LARGE SCALE GENOMIC DNA]</scope>
    <source>
        <strain evidence="14 15">Ackerman80-443D</strain>
    </source>
</reference>
<evidence type="ECO:0000256" key="11">
    <source>
        <dbReference type="HAMAP-Rule" id="MF_01487"/>
    </source>
</evidence>
<keyword evidence="4 11" id="KW-0378">Hydrolase</keyword>
<dbReference type="InterPro" id="IPR006344">
    <property type="entry name" value="RecD"/>
</dbReference>
<comment type="similarity">
    <text evidence="11">Belongs to the RecD family.</text>
</comment>
<keyword evidence="10 11" id="KW-0413">Isomerase</keyword>
<gene>
    <name evidence="11" type="primary">recD</name>
    <name evidence="14" type="ORF">RO21_02170</name>
</gene>
<keyword evidence="5 11" id="KW-0347">Helicase</keyword>
<dbReference type="EC" id="5.6.2.3" evidence="11"/>
<dbReference type="Pfam" id="PF13538">
    <property type="entry name" value="UvrD_C_2"/>
    <property type="match status" value="1"/>
</dbReference>
<dbReference type="GO" id="GO:0017116">
    <property type="term" value="F:single-stranded DNA helicase activity"/>
    <property type="evidence" value="ECO:0007669"/>
    <property type="project" value="TreeGrafter"/>
</dbReference>
<dbReference type="GO" id="GO:0008854">
    <property type="term" value="F:exodeoxyribonuclease V activity"/>
    <property type="evidence" value="ECO:0007669"/>
    <property type="project" value="InterPro"/>
</dbReference>
<dbReference type="HAMAP" id="MF_01487">
    <property type="entry name" value="RecD"/>
    <property type="match status" value="1"/>
</dbReference>
<feature type="domain" description="UvrD-like helicase C-terminal" evidence="12">
    <location>
        <begin position="574"/>
        <end position="616"/>
    </location>
</feature>
<feature type="binding site" evidence="11">
    <location>
        <begin position="191"/>
        <end position="198"/>
    </location>
    <ligand>
        <name>ATP</name>
        <dbReference type="ChEBI" id="CHEBI:30616"/>
    </ligand>
</feature>
<dbReference type="STRING" id="67855.RO21_02170"/>
<sequence>MLTLLSHLKSENLISELNYQFAKLIDRKQQAYAYSPLQQNLAVLLSALVSFNVMQGHSCIRLNSALALNPFGLKGKTLTQDYTLLILQKIEHISPLEWQSVLADHIAFSSSPDQIAPLLFQHERLYFYRYWQAEHRIARYFQQAVNSADEFANDDQHSAILARFFTPQTQIDWQQISVATALAKPFCLISGGPGTGKTRTVAILLAALQLKQLTLSQPLLKMALVAPTGKAAARLKESITANMAQLDIPHSLKESVPQQASTIHSLIGIRPDRDTPRHHPKNPLHLDLVVVDEASMIDLFVMEKLLNALKPQTRLIMLGDKDQLASVEAGNAMGELGTLTTLGYSQTHSQYLTKATGYPIFSQNQRVPPICDTLCHLRHSYRFDEKSGIGQLAAHINAKQAVGSWRILANRDYADLNLQPYPAVTQFSDKRQWQQACVNQVVEQAVYYYRDYLTLVKQRLTSPTQVSVADIFQAFQKVRFLSALRVGELGVERLNQTIAEALQTARLVQFKQSRESYLGKPILITENAPQQQIFSGDVGIILPDEQGKPRIYFETNIDGKPLSISPSRVPSYEPAYVMTVHKSQGSEFEHTLLIMPLTFSPVLTKELLYTAVTRAKCRFTLFSEEMIWKKAVQADIQRQSGLNAQLLQLFEQQISEV</sequence>
<comment type="caution">
    <text evidence="14">The sequence shown here is derived from an EMBL/GenBank/DDBJ whole genome shotgun (WGS) entry which is preliminary data.</text>
</comment>
<feature type="domain" description="RecBCD enzyme subunit RecD N-terminal" evidence="13">
    <location>
        <begin position="11"/>
        <end position="126"/>
    </location>
</feature>
<dbReference type="EMBL" id="JWIZ01000012">
    <property type="protein sequence ID" value="KMK52137.1"/>
    <property type="molecule type" value="Genomic_DNA"/>
</dbReference>
<keyword evidence="6 11" id="KW-0269">Exonuclease</keyword>
<dbReference type="InterPro" id="IPR027785">
    <property type="entry name" value="UvrD-like_helicase_C"/>
</dbReference>
<dbReference type="InterPro" id="IPR027417">
    <property type="entry name" value="P-loop_NTPase"/>
</dbReference>
<dbReference type="CDD" id="cd18809">
    <property type="entry name" value="SF1_C_RecD"/>
    <property type="match status" value="1"/>
</dbReference>
<dbReference type="PATRIC" id="fig|67855.3.peg.173"/>
<evidence type="ECO:0000256" key="9">
    <source>
        <dbReference type="ARBA" id="ARBA00023204"/>
    </source>
</evidence>
<accession>A0A0J5S5L6</accession>
<keyword evidence="15" id="KW-1185">Reference proteome</keyword>
<keyword evidence="9 11" id="KW-0234">DNA repair</keyword>